<dbReference type="GO" id="GO:0005886">
    <property type="term" value="C:plasma membrane"/>
    <property type="evidence" value="ECO:0007669"/>
    <property type="project" value="UniProtKB-SubCell"/>
</dbReference>
<dbReference type="CDD" id="cd03257">
    <property type="entry name" value="ABC_NikE_OppD_transporters"/>
    <property type="match status" value="2"/>
</dbReference>
<dbReference type="InterPro" id="IPR027417">
    <property type="entry name" value="P-loop_NTPase"/>
</dbReference>
<dbReference type="SMART" id="SM00382">
    <property type="entry name" value="AAA"/>
    <property type="match status" value="2"/>
</dbReference>
<proteinExistence type="inferred from homology"/>
<dbReference type="InterPro" id="IPR013563">
    <property type="entry name" value="Oligopep_ABC_C"/>
</dbReference>
<feature type="domain" description="ABC transporter" evidence="10">
    <location>
        <begin position="79"/>
        <end position="328"/>
    </location>
</feature>
<evidence type="ECO:0000256" key="9">
    <source>
        <dbReference type="SAM" id="Phobius"/>
    </source>
</evidence>
<evidence type="ECO:0000256" key="1">
    <source>
        <dbReference type="ARBA" id="ARBA00004202"/>
    </source>
</evidence>
<dbReference type="Pfam" id="PF00005">
    <property type="entry name" value="ABC_tran"/>
    <property type="match status" value="2"/>
</dbReference>
<feature type="region of interest" description="Disordered" evidence="8">
    <location>
        <begin position="612"/>
        <end position="638"/>
    </location>
</feature>
<dbReference type="GO" id="GO:0016887">
    <property type="term" value="F:ATP hydrolysis activity"/>
    <property type="evidence" value="ECO:0007669"/>
    <property type="project" value="InterPro"/>
</dbReference>
<protein>
    <submittedName>
        <fullName evidence="11">ABC transporter ATP-binding protein</fullName>
    </submittedName>
</protein>
<evidence type="ECO:0000256" key="4">
    <source>
        <dbReference type="ARBA" id="ARBA00022475"/>
    </source>
</evidence>
<evidence type="ECO:0000259" key="10">
    <source>
        <dbReference type="PROSITE" id="PS50893"/>
    </source>
</evidence>
<organism evidence="11 12">
    <name type="scientific">Auritidibacter ignavus</name>
    <dbReference type="NCBI Taxonomy" id="678932"/>
    <lineage>
        <taxon>Bacteria</taxon>
        <taxon>Bacillati</taxon>
        <taxon>Actinomycetota</taxon>
        <taxon>Actinomycetes</taxon>
        <taxon>Micrococcales</taxon>
        <taxon>Micrococcaceae</taxon>
        <taxon>Auritidibacter</taxon>
    </lineage>
</organism>
<comment type="similarity">
    <text evidence="2">Belongs to the ABC transporter superfamily.</text>
</comment>
<reference evidence="11 12" key="1">
    <citation type="submission" date="2023-03" db="EMBL/GenBank/DDBJ databases">
        <title>Complete genome sequences of several Auritidibacter ignavus strains isolated from ear infections.</title>
        <authorList>
            <person name="Baehr T."/>
            <person name="Baumhoegger A.M."/>
        </authorList>
    </citation>
    <scope>NUCLEOTIDE SEQUENCE [LARGE SCALE GENOMIC DNA]</scope>
    <source>
        <strain evidence="11 12">BABAE-6</strain>
    </source>
</reference>
<evidence type="ECO:0000256" key="7">
    <source>
        <dbReference type="ARBA" id="ARBA00023136"/>
    </source>
</evidence>
<dbReference type="InterPro" id="IPR017871">
    <property type="entry name" value="ABC_transporter-like_CS"/>
</dbReference>
<keyword evidence="5" id="KW-0547">Nucleotide-binding</keyword>
<dbReference type="FunFam" id="3.40.50.300:FF:000016">
    <property type="entry name" value="Oligopeptide ABC transporter ATP-binding component"/>
    <property type="match status" value="2"/>
</dbReference>
<dbReference type="AlphaFoldDB" id="A0AAJ6AHZ5"/>
<dbReference type="EMBL" id="CP122566">
    <property type="protein sequence ID" value="WGH92644.1"/>
    <property type="molecule type" value="Genomic_DNA"/>
</dbReference>
<dbReference type="GO" id="GO:0005524">
    <property type="term" value="F:ATP binding"/>
    <property type="evidence" value="ECO:0007669"/>
    <property type="project" value="UniProtKB-KW"/>
</dbReference>
<evidence type="ECO:0000256" key="2">
    <source>
        <dbReference type="ARBA" id="ARBA00005417"/>
    </source>
</evidence>
<keyword evidence="9" id="KW-1133">Transmembrane helix</keyword>
<dbReference type="PANTHER" id="PTHR43297:SF2">
    <property type="entry name" value="DIPEPTIDE TRANSPORT ATP-BINDING PROTEIN DPPD"/>
    <property type="match status" value="1"/>
</dbReference>
<dbReference type="InterPro" id="IPR003593">
    <property type="entry name" value="AAA+_ATPase"/>
</dbReference>
<evidence type="ECO:0000313" key="12">
    <source>
        <dbReference type="Proteomes" id="UP001224674"/>
    </source>
</evidence>
<dbReference type="RefSeq" id="WP_110099062.1">
    <property type="nucleotide sequence ID" value="NZ_CP122566.1"/>
</dbReference>
<dbReference type="Pfam" id="PF08352">
    <property type="entry name" value="oligo_HPY"/>
    <property type="match status" value="2"/>
</dbReference>
<gene>
    <name evidence="11" type="ORF">QDX21_10100</name>
</gene>
<dbReference type="Gene3D" id="3.40.50.300">
    <property type="entry name" value="P-loop containing nucleotide triphosphate hydrolases"/>
    <property type="match status" value="2"/>
</dbReference>
<evidence type="ECO:0000256" key="6">
    <source>
        <dbReference type="ARBA" id="ARBA00022840"/>
    </source>
</evidence>
<keyword evidence="6 11" id="KW-0067">ATP-binding</keyword>
<feature type="compositionally biased region" description="Basic and acidic residues" evidence="8">
    <location>
        <begin position="615"/>
        <end position="629"/>
    </location>
</feature>
<dbReference type="Proteomes" id="UP001224674">
    <property type="component" value="Chromosome"/>
</dbReference>
<dbReference type="GO" id="GO:0015833">
    <property type="term" value="P:peptide transport"/>
    <property type="evidence" value="ECO:0007669"/>
    <property type="project" value="InterPro"/>
</dbReference>
<evidence type="ECO:0000256" key="8">
    <source>
        <dbReference type="SAM" id="MobiDB-lite"/>
    </source>
</evidence>
<feature type="domain" description="ABC transporter" evidence="10">
    <location>
        <begin position="365"/>
        <end position="608"/>
    </location>
</feature>
<dbReference type="SUPFAM" id="SSF52540">
    <property type="entry name" value="P-loop containing nucleoside triphosphate hydrolases"/>
    <property type="match status" value="2"/>
</dbReference>
<evidence type="ECO:0000313" key="11">
    <source>
        <dbReference type="EMBL" id="WGH92644.1"/>
    </source>
</evidence>
<dbReference type="PROSITE" id="PS50893">
    <property type="entry name" value="ABC_TRANSPORTER_2"/>
    <property type="match status" value="2"/>
</dbReference>
<dbReference type="NCBIfam" id="NF008453">
    <property type="entry name" value="PRK11308.1"/>
    <property type="match status" value="2"/>
</dbReference>
<dbReference type="NCBIfam" id="NF007739">
    <property type="entry name" value="PRK10419.1"/>
    <property type="match status" value="2"/>
</dbReference>
<dbReference type="PANTHER" id="PTHR43297">
    <property type="entry name" value="OLIGOPEPTIDE TRANSPORT ATP-BINDING PROTEIN APPD"/>
    <property type="match status" value="1"/>
</dbReference>
<keyword evidence="3" id="KW-0813">Transport</keyword>
<dbReference type="PROSITE" id="PS00211">
    <property type="entry name" value="ABC_TRANSPORTER_1"/>
    <property type="match status" value="2"/>
</dbReference>
<evidence type="ECO:0000256" key="5">
    <source>
        <dbReference type="ARBA" id="ARBA00022741"/>
    </source>
</evidence>
<dbReference type="InterPro" id="IPR050388">
    <property type="entry name" value="ABC_Ni/Peptide_Import"/>
</dbReference>
<evidence type="ECO:0000256" key="3">
    <source>
        <dbReference type="ARBA" id="ARBA00022448"/>
    </source>
</evidence>
<dbReference type="InterPro" id="IPR003439">
    <property type="entry name" value="ABC_transporter-like_ATP-bd"/>
</dbReference>
<name>A0AAJ6AHZ5_9MICC</name>
<keyword evidence="12" id="KW-1185">Reference proteome</keyword>
<comment type="subcellular location">
    <subcellularLocation>
        <location evidence="1">Cell membrane</location>
        <topology evidence="1">Peripheral membrane protein</topology>
    </subcellularLocation>
</comment>
<accession>A0AAJ6AHZ5</accession>
<keyword evidence="4" id="KW-1003">Cell membrane</keyword>
<keyword evidence="9" id="KW-0812">Transmembrane</keyword>
<feature type="transmembrane region" description="Helical" evidence="9">
    <location>
        <begin position="29"/>
        <end position="48"/>
    </location>
</feature>
<keyword evidence="7 9" id="KW-0472">Membrane</keyword>
<sequence length="638" mass="69270">MSLRIILATQPDIEDIVEETAGTGEEFSVAPLVVLGIAVAIVLGYALVRYILNRARGGLPDVDTSAVVQPAEFQTDTALRFDNVKVSFATEFGTVEAVKGVSFDIKPGEVVAVVGESGSGKSVTSSTAMGLMSDNATVSGRVFLDGTEITDLSPAKLRSLRGDEISMVFQEPMTALNPVLKVSDQLVEALQVHNKAFGREALAQAVRLLQEVGIPDAEQRIHEYPHQFSGGQRQRIVIAIAIACNPKVIIADEPTTALDVTVQADILDLLRRLKDELNTGILLITHNVGVVADMADRVVVMFQGEVVESGPAEQILLEPEHPYTKRLLEAVPTLRETEIEVNEPAPAADDDSALPSVDPGAQLSLQAKDLALAYKKKGRSIRVVEGVNFAVARGEILGLVGESGSGKSTVAKAVLGLLEVEEGELLVRGQNLPALPRAQQKALRREIGVVFQDPAASLDPRFPIGEIITEPMVVHNLGTSKERIARAEELLDAVKLPRTVINRYPHELSGGQRQRISIARAMALSPSILIADEPTSALDVSVQARVLDMFVDLQEQYDFACLFVTHDLAVVDQLADQIMVMEKGRVVEQGRKEDILRNPQEDYTKRLLAAAPVPHPEEQRIRREARHELLASQGRRRG</sequence>